<feature type="domain" description="Ketoreductase" evidence="3">
    <location>
        <begin position="8"/>
        <end position="155"/>
    </location>
</feature>
<proteinExistence type="inferred from homology"/>
<organism evidence="4 5">
    <name type="scientific">Malikia granosa</name>
    <dbReference type="NCBI Taxonomy" id="263067"/>
    <lineage>
        <taxon>Bacteria</taxon>
        <taxon>Pseudomonadati</taxon>
        <taxon>Pseudomonadota</taxon>
        <taxon>Betaproteobacteria</taxon>
        <taxon>Burkholderiales</taxon>
        <taxon>Comamonadaceae</taxon>
        <taxon>Malikia</taxon>
    </lineage>
</organism>
<dbReference type="OrthoDB" id="9803333at2"/>
<dbReference type="FunFam" id="3.40.50.720:FF:000084">
    <property type="entry name" value="Short-chain dehydrogenase reductase"/>
    <property type="match status" value="1"/>
</dbReference>
<comment type="similarity">
    <text evidence="1">Belongs to the short-chain dehydrogenases/reductases (SDR) family.</text>
</comment>
<dbReference type="SMART" id="SM00822">
    <property type="entry name" value="PKS_KR"/>
    <property type="match status" value="1"/>
</dbReference>
<sequence length="270" mass="28020">MDLQLQDQHALITGGSRGIGLACARQFLAEGARVTLVGRDSGHLQAARASLLEQQPGRDDAIRLLSADLRDPVAAQAMVEQAQAAAPAGLGPVDVLVNCAGAARRTPPDELTPAAWHEAMQAKFFSYLHVIDPLIKQMAARGRGVIVNVAGMGGKVASPIHLPGGSANAALMLASSGLAAAYAGCGVRVNVVNPAQTRTERLDEGLLAEARLQGITPQQALDRINQCHPMGRIAEPREIADAVVFLASARASYVNGAVLSIDGGLTPLVV</sequence>
<dbReference type="PANTHER" id="PTHR43477:SF1">
    <property type="entry name" value="DIHYDROANTICAPSIN 7-DEHYDROGENASE"/>
    <property type="match status" value="1"/>
</dbReference>
<evidence type="ECO:0000313" key="4">
    <source>
        <dbReference type="EMBL" id="PRD66296.1"/>
    </source>
</evidence>
<dbReference type="SUPFAM" id="SSF51735">
    <property type="entry name" value="NAD(P)-binding Rossmann-fold domains"/>
    <property type="match status" value="1"/>
</dbReference>
<evidence type="ECO:0000313" key="5">
    <source>
        <dbReference type="Proteomes" id="UP000238589"/>
    </source>
</evidence>
<protein>
    <submittedName>
        <fullName evidence="4">3-oxoacyl-ACP reductase</fullName>
    </submittedName>
</protein>
<dbReference type="Proteomes" id="UP000238589">
    <property type="component" value="Unassembled WGS sequence"/>
</dbReference>
<dbReference type="InterPro" id="IPR057326">
    <property type="entry name" value="KR_dom"/>
</dbReference>
<dbReference type="PANTHER" id="PTHR43477">
    <property type="entry name" value="DIHYDROANTICAPSIN 7-DEHYDROGENASE"/>
    <property type="match status" value="1"/>
</dbReference>
<accession>A0A2S9K762</accession>
<name>A0A2S9K762_9BURK</name>
<keyword evidence="2" id="KW-0560">Oxidoreductase</keyword>
<dbReference type="InterPro" id="IPR002347">
    <property type="entry name" value="SDR_fam"/>
</dbReference>
<evidence type="ECO:0000259" key="3">
    <source>
        <dbReference type="SMART" id="SM00822"/>
    </source>
</evidence>
<dbReference type="InterPro" id="IPR051122">
    <property type="entry name" value="SDR_DHRS6-like"/>
</dbReference>
<dbReference type="InterPro" id="IPR036291">
    <property type="entry name" value="NAD(P)-bd_dom_sf"/>
</dbReference>
<dbReference type="Gene3D" id="3.40.50.720">
    <property type="entry name" value="NAD(P)-binding Rossmann-like Domain"/>
    <property type="match status" value="1"/>
</dbReference>
<dbReference type="EMBL" id="PVLQ01000013">
    <property type="protein sequence ID" value="PRD66296.1"/>
    <property type="molecule type" value="Genomic_DNA"/>
</dbReference>
<dbReference type="RefSeq" id="WP_105747467.1">
    <property type="nucleotide sequence ID" value="NZ_PVLQ01000013.1"/>
</dbReference>
<evidence type="ECO:0000256" key="1">
    <source>
        <dbReference type="ARBA" id="ARBA00006484"/>
    </source>
</evidence>
<gene>
    <name evidence="4" type="ORF">C6P64_04865</name>
</gene>
<dbReference type="GO" id="GO:0016491">
    <property type="term" value="F:oxidoreductase activity"/>
    <property type="evidence" value="ECO:0007669"/>
    <property type="project" value="UniProtKB-KW"/>
</dbReference>
<evidence type="ECO:0000256" key="2">
    <source>
        <dbReference type="ARBA" id="ARBA00023002"/>
    </source>
</evidence>
<dbReference type="PRINTS" id="PR00081">
    <property type="entry name" value="GDHRDH"/>
</dbReference>
<reference evidence="4 5" key="1">
    <citation type="submission" date="2018-03" db="EMBL/GenBank/DDBJ databases">
        <title>Comparative genomics illustrates the genes involved in a hyperalkaliphilic mechanisms of Serpentinomonas isolated from highly-alkaline calcium-rich serpentinized springs.</title>
        <authorList>
            <person name="Suzuki S."/>
            <person name="Ishii S."/>
            <person name="Walworth N."/>
            <person name="Bird L."/>
            <person name="Kuenen J.G."/>
            <person name="Nealson K.H."/>
        </authorList>
    </citation>
    <scope>NUCLEOTIDE SEQUENCE [LARGE SCALE GENOMIC DNA]</scope>
    <source>
        <strain evidence="4 5">P1</strain>
    </source>
</reference>
<dbReference type="Pfam" id="PF13561">
    <property type="entry name" value="adh_short_C2"/>
    <property type="match status" value="1"/>
</dbReference>
<keyword evidence="5" id="KW-1185">Reference proteome</keyword>
<comment type="caution">
    <text evidence="4">The sequence shown here is derived from an EMBL/GenBank/DDBJ whole genome shotgun (WGS) entry which is preliminary data.</text>
</comment>
<dbReference type="AlphaFoldDB" id="A0A2S9K762"/>